<dbReference type="InterPro" id="IPR011662">
    <property type="entry name" value="Secretin/TonB_short_N"/>
</dbReference>
<evidence type="ECO:0000259" key="13">
    <source>
        <dbReference type="SMART" id="SM00965"/>
    </source>
</evidence>
<keyword evidence="9 11" id="KW-0472">Membrane</keyword>
<keyword evidence="8 12" id="KW-0798">TonB box</keyword>
<dbReference type="PANTHER" id="PTHR32552:SF81">
    <property type="entry name" value="TONB-DEPENDENT OUTER MEMBRANE RECEPTOR"/>
    <property type="match status" value="1"/>
</dbReference>
<gene>
    <name evidence="14" type="ORF">GAN75_17230</name>
</gene>
<evidence type="ECO:0000256" key="3">
    <source>
        <dbReference type="ARBA" id="ARBA00022452"/>
    </source>
</evidence>
<keyword evidence="7" id="KW-0406">Ion transport</keyword>
<keyword evidence="6" id="KW-0408">Iron</keyword>
<dbReference type="Gene3D" id="2.170.130.10">
    <property type="entry name" value="TonB-dependent receptor, plug domain"/>
    <property type="match status" value="1"/>
</dbReference>
<dbReference type="InterPro" id="IPR012910">
    <property type="entry name" value="Plug_dom"/>
</dbReference>
<evidence type="ECO:0000313" key="15">
    <source>
        <dbReference type="Proteomes" id="UP000436825"/>
    </source>
</evidence>
<reference evidence="14 15" key="1">
    <citation type="journal article" date="2019" name="Nat. Med.">
        <title>A library of human gut bacterial isolates paired with longitudinal multiomics data enables mechanistic microbiome research.</title>
        <authorList>
            <person name="Poyet M."/>
            <person name="Groussin M."/>
            <person name="Gibbons S.M."/>
            <person name="Avila-Pacheco J."/>
            <person name="Jiang X."/>
            <person name="Kearney S.M."/>
            <person name="Perrotta A.R."/>
            <person name="Berdy B."/>
            <person name="Zhao S."/>
            <person name="Lieberman T.D."/>
            <person name="Swanson P.K."/>
            <person name="Smith M."/>
            <person name="Roesemann S."/>
            <person name="Alexander J.E."/>
            <person name="Rich S.A."/>
            <person name="Livny J."/>
            <person name="Vlamakis H."/>
            <person name="Clish C."/>
            <person name="Bullock K."/>
            <person name="Deik A."/>
            <person name="Scott J."/>
            <person name="Pierce K.A."/>
            <person name="Xavier R.J."/>
            <person name="Alm E.J."/>
        </authorList>
    </citation>
    <scope>NUCLEOTIDE SEQUENCE [LARGE SCALE GENOMIC DNA]</scope>
    <source>
        <strain evidence="14 15">BIOML-A160</strain>
    </source>
</reference>
<keyword evidence="3 11" id="KW-1134">Transmembrane beta strand</keyword>
<keyword evidence="2 11" id="KW-0813">Transport</keyword>
<evidence type="ECO:0000256" key="4">
    <source>
        <dbReference type="ARBA" id="ARBA00022496"/>
    </source>
</evidence>
<dbReference type="InterPro" id="IPR039426">
    <property type="entry name" value="TonB-dep_rcpt-like"/>
</dbReference>
<keyword evidence="4" id="KW-0410">Iron transport</keyword>
<dbReference type="AlphaFoldDB" id="A0A7J5JRN8"/>
<dbReference type="GO" id="GO:0006826">
    <property type="term" value="P:iron ion transport"/>
    <property type="evidence" value="ECO:0007669"/>
    <property type="project" value="UniProtKB-KW"/>
</dbReference>
<dbReference type="Pfam" id="PF13715">
    <property type="entry name" value="CarbopepD_reg_2"/>
    <property type="match status" value="1"/>
</dbReference>
<evidence type="ECO:0000256" key="8">
    <source>
        <dbReference type="ARBA" id="ARBA00023077"/>
    </source>
</evidence>
<proteinExistence type="inferred from homology"/>
<comment type="caution">
    <text evidence="14">The sequence shown here is derived from an EMBL/GenBank/DDBJ whole genome shotgun (WGS) entry which is preliminary data.</text>
</comment>
<dbReference type="Gene3D" id="2.40.170.20">
    <property type="entry name" value="TonB-dependent receptor, beta-barrel domain"/>
    <property type="match status" value="1"/>
</dbReference>
<dbReference type="InterPro" id="IPR037066">
    <property type="entry name" value="Plug_dom_sf"/>
</dbReference>
<comment type="similarity">
    <text evidence="11 12">Belongs to the TonB-dependent receptor family.</text>
</comment>
<evidence type="ECO:0000256" key="10">
    <source>
        <dbReference type="ARBA" id="ARBA00023237"/>
    </source>
</evidence>
<dbReference type="SMART" id="SM00965">
    <property type="entry name" value="STN"/>
    <property type="match status" value="1"/>
</dbReference>
<comment type="subcellular location">
    <subcellularLocation>
        <location evidence="1 11">Cell outer membrane</location>
        <topology evidence="1 11">Multi-pass membrane protein</topology>
    </subcellularLocation>
</comment>
<evidence type="ECO:0000256" key="6">
    <source>
        <dbReference type="ARBA" id="ARBA00023004"/>
    </source>
</evidence>
<evidence type="ECO:0000256" key="5">
    <source>
        <dbReference type="ARBA" id="ARBA00022692"/>
    </source>
</evidence>
<dbReference type="GO" id="GO:0009279">
    <property type="term" value="C:cell outer membrane"/>
    <property type="evidence" value="ECO:0007669"/>
    <property type="project" value="UniProtKB-SubCell"/>
</dbReference>
<dbReference type="PANTHER" id="PTHR32552">
    <property type="entry name" value="FERRICHROME IRON RECEPTOR-RELATED"/>
    <property type="match status" value="1"/>
</dbReference>
<dbReference type="Pfam" id="PF00593">
    <property type="entry name" value="TonB_dep_Rec_b-barrel"/>
    <property type="match status" value="1"/>
</dbReference>
<evidence type="ECO:0000256" key="7">
    <source>
        <dbReference type="ARBA" id="ARBA00023065"/>
    </source>
</evidence>
<keyword evidence="10 11" id="KW-0998">Cell outer membrane</keyword>
<dbReference type="Gene3D" id="3.55.50.30">
    <property type="match status" value="1"/>
</dbReference>
<dbReference type="Proteomes" id="UP000436825">
    <property type="component" value="Unassembled WGS sequence"/>
</dbReference>
<dbReference type="Pfam" id="PF07660">
    <property type="entry name" value="STN"/>
    <property type="match status" value="1"/>
</dbReference>
<dbReference type="InterPro" id="IPR036942">
    <property type="entry name" value="Beta-barrel_TonB_sf"/>
</dbReference>
<evidence type="ECO:0000256" key="11">
    <source>
        <dbReference type="PROSITE-ProRule" id="PRU01360"/>
    </source>
</evidence>
<accession>A0A7J5JRN8</accession>
<dbReference type="InterPro" id="IPR008969">
    <property type="entry name" value="CarboxyPept-like_regulatory"/>
</dbReference>
<dbReference type="SUPFAM" id="SSF56935">
    <property type="entry name" value="Porins"/>
    <property type="match status" value="1"/>
</dbReference>
<name>A0A7J5JRN8_BACT4</name>
<evidence type="ECO:0000256" key="2">
    <source>
        <dbReference type="ARBA" id="ARBA00022448"/>
    </source>
</evidence>
<dbReference type="EMBL" id="WCRW01000012">
    <property type="protein sequence ID" value="KAB4454096.1"/>
    <property type="molecule type" value="Genomic_DNA"/>
</dbReference>
<feature type="domain" description="Secretin/TonB short N-terminal" evidence="13">
    <location>
        <begin position="70"/>
        <end position="120"/>
    </location>
</feature>
<dbReference type="Pfam" id="PF07715">
    <property type="entry name" value="Plug"/>
    <property type="match status" value="1"/>
</dbReference>
<dbReference type="InterPro" id="IPR000531">
    <property type="entry name" value="Beta-barrel_TonB"/>
</dbReference>
<sequence length="1110" mass="123581">MTNLRKYQISYQKCCHTSMKELKKSFCMAILLLMIPCFAFAQTIKRDIKLDFTNTSITKIIESIEKQSGYSFFYNNDINTSQKTSIKMTSSDINQIVGTLLKNTSIDYRIADKRIVLFLKKTADEQKKAYTVTGVINDASGPVIGASIATKSGQGTITSIDGDFRLSNVHIGDVLTISYVGYQTQNIVFNGQAKLNITLNEAATELDQVVVTALGIKRSEKALSYNVQQLSSDDITTVKDPNFMNSLNGKVAGVTINSSASGAGAATRVVMRGVKSITKSNNALYVIDGIPMFNVVNEGGDAGITADQPGSDAVADINPEDIESINMLTGPAAAALYGNAAASGVVLINTKRGTQDKTSFSVSSSTTFSNPTMLPKMQSKYGNRDNEFASWGDIINSNYDPAKFFRTGVNTINSVSMSTGTSKNQTYVSVSATNSTGILPNNKYDRYNVSGRNTANFLNDKLVLDFGANLIFQNDRNMTAQGRYFNPIPALYLFPRSGNFDAIRMYETYNTGLGIYKQYWPYDTQSMELQNPYWTAHRMVRENTKKRFMTNASLKWNIVDGIDITGRLKYDKTDMRSTDKRYASTIEQFASEYGGYYDIRKAYSSFYGDIMLNINKTFNDNMWSFNANIGTSINDQREEQIGHGGNLSGIYNFFAVHNIDTSAKYRRIQSGYIQQSQGVFVNAEVGYKSMLYLTATGRNDWESQLAFSEASSFFYPSVGMSAVVSSMAKLPEWISFLKVRGSYTEVGSSFERFITRPSYQFNTASGSWNSTTIYPARNLKPEKTRSWELGINSKWLNNRLSFDLTYYRSNTINQTFTADLSISSGYSKAYIQSGSIRNEGIELALGYSDKWGAFSWDSNLTFSCNNNKIMKLTEGATNPMTGEPINKDNYDMGQLGNLDARVKLYKGGSIGDVYATHRIKRDGNGHIFVSQDGDIEIESVDEFKLGSILPKANMGWSNNFSYKGINLGVTLTARFGGIALSGTQSVLDQYGVSQKTADYRDAGGIAANYGYIDTEKYFDTVKGYAAYYTYSATNIRLAELNLSYTLPKEWFRDKLRMTVGLVGKNLWMIYCKAPFDPEATASTQSNYYQSYDYFMQPTTRNIGFSVKLNF</sequence>
<evidence type="ECO:0000256" key="12">
    <source>
        <dbReference type="RuleBase" id="RU003357"/>
    </source>
</evidence>
<dbReference type="SUPFAM" id="SSF49464">
    <property type="entry name" value="Carboxypeptidase regulatory domain-like"/>
    <property type="match status" value="1"/>
</dbReference>
<keyword evidence="5 11" id="KW-0812">Transmembrane</keyword>
<evidence type="ECO:0000256" key="9">
    <source>
        <dbReference type="ARBA" id="ARBA00023136"/>
    </source>
</evidence>
<organism evidence="14 15">
    <name type="scientific">Bacteroides thetaiotaomicron</name>
    <dbReference type="NCBI Taxonomy" id="818"/>
    <lineage>
        <taxon>Bacteria</taxon>
        <taxon>Pseudomonadati</taxon>
        <taxon>Bacteroidota</taxon>
        <taxon>Bacteroidia</taxon>
        <taxon>Bacteroidales</taxon>
        <taxon>Bacteroidaceae</taxon>
        <taxon>Bacteroides</taxon>
    </lineage>
</organism>
<dbReference type="PROSITE" id="PS52016">
    <property type="entry name" value="TONB_DEPENDENT_REC_3"/>
    <property type="match status" value="1"/>
</dbReference>
<evidence type="ECO:0000256" key="1">
    <source>
        <dbReference type="ARBA" id="ARBA00004571"/>
    </source>
</evidence>
<dbReference type="InterPro" id="IPR023996">
    <property type="entry name" value="TonB-dep_OMP_SusC/RagA"/>
</dbReference>
<dbReference type="NCBIfam" id="TIGR04056">
    <property type="entry name" value="OMP_RagA_SusC"/>
    <property type="match status" value="1"/>
</dbReference>
<evidence type="ECO:0000313" key="14">
    <source>
        <dbReference type="EMBL" id="KAB4454096.1"/>
    </source>
</evidence>
<protein>
    <submittedName>
        <fullName evidence="14">SusC/RagA family TonB-linked outer membrane protein</fullName>
    </submittedName>
</protein>